<evidence type="ECO:0000256" key="1">
    <source>
        <dbReference type="SAM" id="MobiDB-lite"/>
    </source>
</evidence>
<proteinExistence type="predicted"/>
<name>A0A0W0GKS8_9CHLR</name>
<evidence type="ECO:0000313" key="2">
    <source>
        <dbReference type="EMBL" id="KTB49163.1"/>
    </source>
</evidence>
<comment type="caution">
    <text evidence="2">The sequence shown here is derived from an EMBL/GenBank/DDBJ whole genome shotgun (WGS) entry which is preliminary data.</text>
</comment>
<dbReference type="EMBL" id="LFDV01000001">
    <property type="protein sequence ID" value="KTB49163.1"/>
    <property type="molecule type" value="Genomic_DNA"/>
</dbReference>
<dbReference type="Proteomes" id="UP000053947">
    <property type="component" value="Unassembled WGS sequence"/>
</dbReference>
<reference evidence="2 3" key="1">
    <citation type="submission" date="2015-06" db="EMBL/GenBank/DDBJ databases">
        <title>Genome sequence of the organohalide-respiring Dehalogenimonas alkenigignens type strain (IP3-3T).</title>
        <authorList>
            <person name="Key T.A."/>
            <person name="Richmond D.P."/>
            <person name="Bowman K.S."/>
            <person name="Cho Y.-J."/>
            <person name="Chun J."/>
            <person name="da Costa M.S."/>
            <person name="Rainey F.A."/>
            <person name="Moe W.M."/>
        </authorList>
    </citation>
    <scope>NUCLEOTIDE SEQUENCE [LARGE SCALE GENOMIC DNA]</scope>
    <source>
        <strain evidence="2 3">IP3-3</strain>
    </source>
</reference>
<accession>A0A0W0GKS8</accession>
<protein>
    <submittedName>
        <fullName evidence="2">Uncharacterized protein</fullName>
    </submittedName>
</protein>
<feature type="compositionally biased region" description="Low complexity" evidence="1">
    <location>
        <begin position="30"/>
        <end position="43"/>
    </location>
</feature>
<gene>
    <name evidence="2" type="ORF">DEALK_00750</name>
</gene>
<dbReference type="STRING" id="1217799.DEALK_00750"/>
<sequence length="159" mass="16896">MRNACAIMPAMNKENSTPVPQGPLDAAVNPPSVAGSSGSAAPPRRVGGQPGNQNALVHGFYAKKAPLDRQVVIDEAALMEGLEQEIAFLRSIIERLAEKEDPDPKLVSELMRTLSLVMVRRKYSGHNAVIEKARRLLGKLSGAAAVAGDVASVVEAFQE</sequence>
<evidence type="ECO:0000313" key="3">
    <source>
        <dbReference type="Proteomes" id="UP000053947"/>
    </source>
</evidence>
<dbReference type="AlphaFoldDB" id="A0A0W0GKS8"/>
<organism evidence="2 3">
    <name type="scientific">Dehalogenimonas alkenigignens</name>
    <dbReference type="NCBI Taxonomy" id="1217799"/>
    <lineage>
        <taxon>Bacteria</taxon>
        <taxon>Bacillati</taxon>
        <taxon>Chloroflexota</taxon>
        <taxon>Dehalococcoidia</taxon>
        <taxon>Dehalococcoidales</taxon>
        <taxon>Dehalococcoidaceae</taxon>
        <taxon>Dehalogenimonas</taxon>
    </lineage>
</organism>
<keyword evidence="3" id="KW-1185">Reference proteome</keyword>
<feature type="region of interest" description="Disordered" evidence="1">
    <location>
        <begin position="1"/>
        <end position="52"/>
    </location>
</feature>